<organism evidence="3 4">
    <name type="scientific">Advenella kashmirensis W13003</name>
    <dbReference type="NCBI Taxonomy" id="1424334"/>
    <lineage>
        <taxon>Bacteria</taxon>
        <taxon>Pseudomonadati</taxon>
        <taxon>Pseudomonadota</taxon>
        <taxon>Betaproteobacteria</taxon>
        <taxon>Burkholderiales</taxon>
        <taxon>Alcaligenaceae</taxon>
    </lineage>
</organism>
<dbReference type="CDD" id="cd07012">
    <property type="entry name" value="PBP2_Bug_TTT"/>
    <property type="match status" value="1"/>
</dbReference>
<name>V8QWZ4_9BURK</name>
<sequence>MSLKILAAIAVLGCSNTVLAQNYPVRPITIVVPAGPGGGTDILARSYAEALSQRLHQTVIVENKSGASGQIGTQAVARAAPDGYTILFAYSAPIYYAHHLYPKVPYNVKNDLAIISEVAESVLILVTNKDVPATNVAEFLQWARDGKGKLSYGSIGKGSASHLVSAYLNETYDLDMTHVPYKSEGPFAQDLAAGVVPWGIGTLGPQNPYIQSGKIKPLAVLANQRISALPDVPTMTEAGYPDEQFRAPTGFVFAAPIGTPQVILDLLTKETLDIAKSGPMQARFAQLGLEGAQSDAVQFHKKFETVDQVIKKMVDISGAAKD</sequence>
<keyword evidence="4" id="KW-1185">Reference proteome</keyword>
<dbReference type="Gene3D" id="3.40.190.10">
    <property type="entry name" value="Periplasmic binding protein-like II"/>
    <property type="match status" value="1"/>
</dbReference>
<dbReference type="AlphaFoldDB" id="V8QWZ4"/>
<comment type="caution">
    <text evidence="3">The sequence shown here is derived from an EMBL/GenBank/DDBJ whole genome shotgun (WGS) entry which is preliminary data.</text>
</comment>
<dbReference type="Pfam" id="PF03401">
    <property type="entry name" value="TctC"/>
    <property type="match status" value="1"/>
</dbReference>
<dbReference type="Gene3D" id="3.40.190.150">
    <property type="entry name" value="Bordetella uptake gene, domain 1"/>
    <property type="match status" value="1"/>
</dbReference>
<dbReference type="Proteomes" id="UP000018733">
    <property type="component" value="Unassembled WGS sequence"/>
</dbReference>
<dbReference type="InterPro" id="IPR042100">
    <property type="entry name" value="Bug_dom1"/>
</dbReference>
<dbReference type="PIRSF" id="PIRSF017082">
    <property type="entry name" value="YflP"/>
    <property type="match status" value="1"/>
</dbReference>
<comment type="similarity">
    <text evidence="1">Belongs to the UPF0065 (bug) family.</text>
</comment>
<feature type="signal peptide" evidence="2">
    <location>
        <begin position="1"/>
        <end position="20"/>
    </location>
</feature>
<accession>V8QWZ4</accession>
<dbReference type="HOGENOM" id="CLU_045683_0_2_4"/>
<gene>
    <name evidence="3" type="ORF">W822_04695</name>
</gene>
<proteinExistence type="inferred from homology"/>
<dbReference type="EMBL" id="AYXT01000001">
    <property type="protein sequence ID" value="ETF04451.1"/>
    <property type="molecule type" value="Genomic_DNA"/>
</dbReference>
<dbReference type="eggNOG" id="COG3181">
    <property type="taxonomic scope" value="Bacteria"/>
</dbReference>
<dbReference type="STRING" id="1424334.W822_04695"/>
<dbReference type="SUPFAM" id="SSF53850">
    <property type="entry name" value="Periplasmic binding protein-like II"/>
    <property type="match status" value="1"/>
</dbReference>
<evidence type="ECO:0000256" key="1">
    <source>
        <dbReference type="ARBA" id="ARBA00006987"/>
    </source>
</evidence>
<dbReference type="PANTHER" id="PTHR42928">
    <property type="entry name" value="TRICARBOXYLATE-BINDING PROTEIN"/>
    <property type="match status" value="1"/>
</dbReference>
<evidence type="ECO:0000313" key="3">
    <source>
        <dbReference type="EMBL" id="ETF04451.1"/>
    </source>
</evidence>
<reference evidence="3 4" key="1">
    <citation type="journal article" date="2014" name="Genome Announc.">
        <title>Draft Genome Sequence of Advenella kashmirensis Strain W13003, a Polycyclic Aromatic Hydrocarbon-Degrading Bacterium.</title>
        <authorList>
            <person name="Wang X."/>
            <person name="Jin D."/>
            <person name="Zhou L."/>
            <person name="Wu L."/>
            <person name="An W."/>
            <person name="Zhao L."/>
        </authorList>
    </citation>
    <scope>NUCLEOTIDE SEQUENCE [LARGE SCALE GENOMIC DNA]</scope>
    <source>
        <strain evidence="3 4">W13003</strain>
    </source>
</reference>
<evidence type="ECO:0000256" key="2">
    <source>
        <dbReference type="SAM" id="SignalP"/>
    </source>
</evidence>
<evidence type="ECO:0000313" key="4">
    <source>
        <dbReference type="Proteomes" id="UP000018733"/>
    </source>
</evidence>
<protein>
    <submittedName>
        <fullName evidence="3">ABC transporter substrate-binding protein</fullName>
    </submittedName>
</protein>
<feature type="chain" id="PRO_5005714452" evidence="2">
    <location>
        <begin position="21"/>
        <end position="322"/>
    </location>
</feature>
<dbReference type="PATRIC" id="fig|1424334.3.peg.951"/>
<dbReference type="InterPro" id="IPR005064">
    <property type="entry name" value="BUG"/>
</dbReference>
<keyword evidence="2" id="KW-0732">Signal</keyword>
<dbReference type="PANTHER" id="PTHR42928:SF5">
    <property type="entry name" value="BLR1237 PROTEIN"/>
    <property type="match status" value="1"/>
</dbReference>